<dbReference type="PROSITE" id="PS00211">
    <property type="entry name" value="ABC_TRANSPORTER_1"/>
    <property type="match status" value="1"/>
</dbReference>
<comment type="subcellular location">
    <subcellularLocation>
        <location evidence="1">Cell membrane</location>
        <topology evidence="1">Peripheral membrane protein</topology>
    </subcellularLocation>
</comment>
<keyword evidence="9" id="KW-0472">Membrane</keyword>
<dbReference type="EMBL" id="JABFNT010000046">
    <property type="protein sequence ID" value="NOJ79885.1"/>
    <property type="molecule type" value="Genomic_DNA"/>
</dbReference>
<dbReference type="FunFam" id="3.40.50.300:FF:000127">
    <property type="entry name" value="Ribose import ATP-binding protein RbsA"/>
    <property type="match status" value="1"/>
</dbReference>
<evidence type="ECO:0000256" key="9">
    <source>
        <dbReference type="ARBA" id="ARBA00023136"/>
    </source>
</evidence>
<dbReference type="InterPro" id="IPR017871">
    <property type="entry name" value="ABC_transporter-like_CS"/>
</dbReference>
<evidence type="ECO:0000313" key="11">
    <source>
        <dbReference type="EMBL" id="NOJ79885.1"/>
    </source>
</evidence>
<dbReference type="GO" id="GO:0016887">
    <property type="term" value="F:ATP hydrolysis activity"/>
    <property type="evidence" value="ECO:0007669"/>
    <property type="project" value="InterPro"/>
</dbReference>
<evidence type="ECO:0000256" key="7">
    <source>
        <dbReference type="ARBA" id="ARBA00022840"/>
    </source>
</evidence>
<evidence type="ECO:0000256" key="1">
    <source>
        <dbReference type="ARBA" id="ARBA00004202"/>
    </source>
</evidence>
<evidence type="ECO:0000259" key="10">
    <source>
        <dbReference type="PROSITE" id="PS50893"/>
    </source>
</evidence>
<dbReference type="CDD" id="cd03215">
    <property type="entry name" value="ABC_Carb_Monos_II"/>
    <property type="match status" value="1"/>
</dbReference>
<dbReference type="PANTHER" id="PTHR43790">
    <property type="entry name" value="CARBOHYDRATE TRANSPORT ATP-BINDING PROTEIN MG119-RELATED"/>
    <property type="match status" value="1"/>
</dbReference>
<gene>
    <name evidence="11" type="ORF">HNV28_16295</name>
</gene>
<keyword evidence="3" id="KW-1003">Cell membrane</keyword>
<accession>A0A7Y4IJQ9</accession>
<keyword evidence="7 11" id="KW-0067">ATP-binding</keyword>
<keyword evidence="6" id="KW-0547">Nucleotide-binding</keyword>
<organism evidence="11 12">
    <name type="scientific">Myxococcus xanthus</name>
    <dbReference type="NCBI Taxonomy" id="34"/>
    <lineage>
        <taxon>Bacteria</taxon>
        <taxon>Pseudomonadati</taxon>
        <taxon>Myxococcota</taxon>
        <taxon>Myxococcia</taxon>
        <taxon>Myxococcales</taxon>
        <taxon>Cystobacterineae</taxon>
        <taxon>Myxococcaceae</taxon>
        <taxon>Myxococcus</taxon>
    </lineage>
</organism>
<dbReference type="Gene3D" id="3.40.50.300">
    <property type="entry name" value="P-loop containing nucleotide triphosphate hydrolases"/>
    <property type="match status" value="2"/>
</dbReference>
<dbReference type="GO" id="GO:0005524">
    <property type="term" value="F:ATP binding"/>
    <property type="evidence" value="ECO:0007669"/>
    <property type="project" value="UniProtKB-KW"/>
</dbReference>
<evidence type="ECO:0000313" key="12">
    <source>
        <dbReference type="Proteomes" id="UP000533080"/>
    </source>
</evidence>
<dbReference type="AlphaFoldDB" id="A0A7Y4IJQ9"/>
<protein>
    <submittedName>
        <fullName evidence="11">ABC transporter ATP-binding protein</fullName>
    </submittedName>
</protein>
<evidence type="ECO:0000256" key="4">
    <source>
        <dbReference type="ARBA" id="ARBA00022597"/>
    </source>
</evidence>
<proteinExistence type="predicted"/>
<evidence type="ECO:0000256" key="5">
    <source>
        <dbReference type="ARBA" id="ARBA00022737"/>
    </source>
</evidence>
<dbReference type="PANTHER" id="PTHR43790:SF4">
    <property type="entry name" value="GUANOSINE IMPORT ATP-BINDING PROTEIN NUPO"/>
    <property type="match status" value="1"/>
</dbReference>
<dbReference type="InterPro" id="IPR050107">
    <property type="entry name" value="ABC_carbohydrate_import_ATPase"/>
</dbReference>
<dbReference type="PROSITE" id="PS50893">
    <property type="entry name" value="ABC_TRANSPORTER_2"/>
    <property type="match status" value="2"/>
</dbReference>
<feature type="domain" description="ABC transporter" evidence="10">
    <location>
        <begin position="258"/>
        <end position="502"/>
    </location>
</feature>
<evidence type="ECO:0000256" key="8">
    <source>
        <dbReference type="ARBA" id="ARBA00022967"/>
    </source>
</evidence>
<keyword evidence="8" id="KW-1278">Translocase</keyword>
<keyword evidence="5" id="KW-0677">Repeat</keyword>
<feature type="domain" description="ABC transporter" evidence="10">
    <location>
        <begin position="2"/>
        <end position="237"/>
    </location>
</feature>
<sequence>MISLQNIHKAFGTCVSLADASLDVRRGELLAVVGENGAGKSSLMNVLYGLYQPDSGVLSLDGQPVRFKSPRDAIARGIGMVHQHFMLVPTLSVAENVVLGREPTRNGLLDLERAVQEVSATCARFGFQLEPRARVDTLSVGSQQKVEIVKALHRGAQVLILDEPTAVLTPQESDELARVMRGLVAQGHTVVLISHKLKEVLGVADRIAVMRRGRCVAEVRAADTTAEQLAALMVGEGQRAPATTSPPAVSQAPGESLLNVRGLQATGDNGRPALRGVDLEVRAGEIVGIAGVDGNGQRELAEVLTGLRPLTSGSGALLGGPLSGLTPAQARTRGVGHIPEDRLHRAVVKALSVEENVALGRHTRPPFAKGPWIDFKGRRERTRELTVAYDVRPPDPEVALRALSGGNQQKVVVARELDARPRLLVVVQPTRGLDVGAVAQVHAKLREARDQGTGVLLVSLDLEEVLALSDRVYVFFEGRVTGHFLRHEFDERELGRRMLGTTEPGHA</sequence>
<evidence type="ECO:0000256" key="6">
    <source>
        <dbReference type="ARBA" id="ARBA00022741"/>
    </source>
</evidence>
<dbReference type="SUPFAM" id="SSF52540">
    <property type="entry name" value="P-loop containing nucleoside triphosphate hydrolases"/>
    <property type="match status" value="2"/>
</dbReference>
<dbReference type="SMART" id="SM00382">
    <property type="entry name" value="AAA"/>
    <property type="match status" value="1"/>
</dbReference>
<name>A0A7Y4IJQ9_MYXXA</name>
<dbReference type="CDD" id="cd03216">
    <property type="entry name" value="ABC_Carb_Monos_I"/>
    <property type="match status" value="1"/>
</dbReference>
<comment type="caution">
    <text evidence="11">The sequence shown here is derived from an EMBL/GenBank/DDBJ whole genome shotgun (WGS) entry which is preliminary data.</text>
</comment>
<dbReference type="GO" id="GO:0005886">
    <property type="term" value="C:plasma membrane"/>
    <property type="evidence" value="ECO:0007669"/>
    <property type="project" value="UniProtKB-SubCell"/>
</dbReference>
<evidence type="ECO:0000256" key="2">
    <source>
        <dbReference type="ARBA" id="ARBA00022448"/>
    </source>
</evidence>
<reference evidence="11 12" key="1">
    <citation type="submission" date="2020-05" db="EMBL/GenBank/DDBJ databases">
        <authorList>
            <person name="Whitworth D."/>
        </authorList>
    </citation>
    <scope>NUCLEOTIDE SEQUENCE [LARGE SCALE GENOMIC DNA]</scope>
    <source>
        <strain evidence="11 12">AM005</strain>
    </source>
</reference>
<keyword evidence="2" id="KW-0813">Transport</keyword>
<evidence type="ECO:0000256" key="3">
    <source>
        <dbReference type="ARBA" id="ARBA00022475"/>
    </source>
</evidence>
<dbReference type="Proteomes" id="UP000533080">
    <property type="component" value="Unassembled WGS sequence"/>
</dbReference>
<keyword evidence="4" id="KW-0762">Sugar transport</keyword>
<dbReference type="Pfam" id="PF00005">
    <property type="entry name" value="ABC_tran"/>
    <property type="match status" value="2"/>
</dbReference>
<dbReference type="InterPro" id="IPR003439">
    <property type="entry name" value="ABC_transporter-like_ATP-bd"/>
</dbReference>
<dbReference type="InterPro" id="IPR027417">
    <property type="entry name" value="P-loop_NTPase"/>
</dbReference>
<dbReference type="InterPro" id="IPR003593">
    <property type="entry name" value="AAA+_ATPase"/>
</dbReference>